<protein>
    <submittedName>
        <fullName evidence="1">Uncharacterized protein</fullName>
    </submittedName>
</protein>
<name>A0A7K3S148_9ACTN</name>
<evidence type="ECO:0000313" key="2">
    <source>
        <dbReference type="Proteomes" id="UP000469670"/>
    </source>
</evidence>
<dbReference type="AlphaFoldDB" id="A0A7K3S148"/>
<dbReference type="Proteomes" id="UP000469670">
    <property type="component" value="Unassembled WGS sequence"/>
</dbReference>
<accession>A0A7K3S148</accession>
<reference evidence="1 2" key="1">
    <citation type="submission" date="2020-01" db="EMBL/GenBank/DDBJ databases">
        <title>Insect and environment-associated Actinomycetes.</title>
        <authorList>
            <person name="Currrie C."/>
            <person name="Chevrette M."/>
            <person name="Carlson C."/>
            <person name="Stubbendieck R."/>
            <person name="Wendt-Pienkowski E."/>
        </authorList>
    </citation>
    <scope>NUCLEOTIDE SEQUENCE [LARGE SCALE GENOMIC DNA]</scope>
    <source>
        <strain evidence="1 2">SID7590</strain>
    </source>
</reference>
<organism evidence="1 2">
    <name type="scientific">Streptomyces parvus</name>
    <dbReference type="NCBI Taxonomy" id="66428"/>
    <lineage>
        <taxon>Bacteria</taxon>
        <taxon>Bacillati</taxon>
        <taxon>Actinomycetota</taxon>
        <taxon>Actinomycetes</taxon>
        <taxon>Kitasatosporales</taxon>
        <taxon>Streptomycetaceae</taxon>
        <taxon>Streptomyces</taxon>
    </lineage>
</organism>
<comment type="caution">
    <text evidence="1">The sequence shown here is derived from an EMBL/GenBank/DDBJ whole genome shotgun (WGS) entry which is preliminary data.</text>
</comment>
<proteinExistence type="predicted"/>
<evidence type="ECO:0000313" key="1">
    <source>
        <dbReference type="EMBL" id="NEC21148.1"/>
    </source>
</evidence>
<dbReference type="EMBL" id="JAAGMP010001046">
    <property type="protein sequence ID" value="NEC21148.1"/>
    <property type="molecule type" value="Genomic_DNA"/>
</dbReference>
<gene>
    <name evidence="1" type="ORF">G3I50_23310</name>
</gene>
<sequence length="86" mass="9329">MSEKYEDADTIISDLESRMALVNLVRRGEYAAGIAVLSGDVMKSALEAGIPYAMAEEMASDFWKAEMLADTVAGLLHNVETEEGDD</sequence>
<dbReference type="RefSeq" id="WP_164205119.1">
    <property type="nucleotide sequence ID" value="NZ_JAAGMP010001046.1"/>
</dbReference>